<protein>
    <submittedName>
        <fullName evidence="2">Uncharacterized protein</fullName>
    </submittedName>
</protein>
<dbReference type="AlphaFoldDB" id="A0AAU9C2P1"/>
<organism evidence="2 3">
    <name type="scientific">Methylomarinovum caldicuralii</name>
    <dbReference type="NCBI Taxonomy" id="438856"/>
    <lineage>
        <taxon>Bacteria</taxon>
        <taxon>Pseudomonadati</taxon>
        <taxon>Pseudomonadota</taxon>
        <taxon>Gammaproteobacteria</taxon>
        <taxon>Methylococcales</taxon>
        <taxon>Methylothermaceae</taxon>
        <taxon>Methylomarinovum</taxon>
    </lineage>
</organism>
<proteinExistence type="predicted"/>
<evidence type="ECO:0000313" key="2">
    <source>
        <dbReference type="EMBL" id="BCX83035.1"/>
    </source>
</evidence>
<evidence type="ECO:0000313" key="3">
    <source>
        <dbReference type="Proteomes" id="UP001321825"/>
    </source>
</evidence>
<gene>
    <name evidence="2" type="ORF">MIT9_P2626</name>
</gene>
<reference evidence="3" key="1">
    <citation type="journal article" date="2024" name="Int. J. Syst. Evol. Microbiol.">
        <title>Methylomarinovum tepidoasis sp. nov., a moderately thermophilic methanotroph of the family Methylothermaceae isolated from a deep-sea hydrothermal field.</title>
        <authorList>
            <person name="Hirayama H."/>
            <person name="Takaki Y."/>
            <person name="Abe M."/>
            <person name="Miyazaki M."/>
            <person name="Uematsu K."/>
            <person name="Matsui Y."/>
            <person name="Takai K."/>
        </authorList>
    </citation>
    <scope>NUCLEOTIDE SEQUENCE [LARGE SCALE GENOMIC DNA]</scope>
    <source>
        <strain evidence="3">IT-9</strain>
    </source>
</reference>
<dbReference type="Proteomes" id="UP001321825">
    <property type="component" value="Chromosome"/>
</dbReference>
<sequence>MAKTLKGELQQALKTGDAAQAIGVCSHKAPKIARAAGQRYGLVIDRTSLKPRRRLPDAWKNGYCRNSSAVRPTGNQ</sequence>
<dbReference type="EMBL" id="AP024714">
    <property type="protein sequence ID" value="BCX83035.1"/>
    <property type="molecule type" value="Genomic_DNA"/>
</dbReference>
<feature type="compositionally biased region" description="Polar residues" evidence="1">
    <location>
        <begin position="64"/>
        <end position="76"/>
    </location>
</feature>
<name>A0AAU9C2P1_9GAMM</name>
<keyword evidence="3" id="KW-1185">Reference proteome</keyword>
<dbReference type="KEGG" id="mcau:MIT9_P2626"/>
<accession>A0AAU9C2P1</accession>
<evidence type="ECO:0000256" key="1">
    <source>
        <dbReference type="SAM" id="MobiDB-lite"/>
    </source>
</evidence>
<feature type="region of interest" description="Disordered" evidence="1">
    <location>
        <begin position="57"/>
        <end position="76"/>
    </location>
</feature>